<dbReference type="InterPro" id="IPR016047">
    <property type="entry name" value="M23ase_b-sheet_dom"/>
</dbReference>
<dbReference type="Gene3D" id="2.70.70.10">
    <property type="entry name" value="Glucose Permease (Domain IIA)"/>
    <property type="match status" value="1"/>
</dbReference>
<comment type="caution">
    <text evidence="5">The sequence shown here is derived from an EMBL/GenBank/DDBJ whole genome shotgun (WGS) entry which is preliminary data.</text>
</comment>
<organism evidence="5">
    <name type="scientific">candidate division WOR-3 bacterium</name>
    <dbReference type="NCBI Taxonomy" id="2052148"/>
    <lineage>
        <taxon>Bacteria</taxon>
        <taxon>Bacteria division WOR-3</taxon>
    </lineage>
</organism>
<dbReference type="EMBL" id="DSUT01000017">
    <property type="protein sequence ID" value="HGK27530.1"/>
    <property type="molecule type" value="Genomic_DNA"/>
</dbReference>
<evidence type="ECO:0000259" key="4">
    <source>
        <dbReference type="Pfam" id="PF01551"/>
    </source>
</evidence>
<reference evidence="5" key="1">
    <citation type="journal article" date="2020" name="mSystems">
        <title>Genome- and Community-Level Interaction Insights into Carbon Utilization and Element Cycling Functions of Hydrothermarchaeota in Hydrothermal Sediment.</title>
        <authorList>
            <person name="Zhou Z."/>
            <person name="Liu Y."/>
            <person name="Xu W."/>
            <person name="Pan J."/>
            <person name="Luo Z.H."/>
            <person name="Li M."/>
        </authorList>
    </citation>
    <scope>NUCLEOTIDE SEQUENCE [LARGE SCALE GENOMIC DNA]</scope>
    <source>
        <strain evidence="5">SpSt-488</strain>
    </source>
</reference>
<name>A0A7C4G9V9_UNCW3</name>
<evidence type="ECO:0000256" key="3">
    <source>
        <dbReference type="SAM" id="SignalP"/>
    </source>
</evidence>
<dbReference type="InterPro" id="IPR050570">
    <property type="entry name" value="Cell_wall_metabolism_enzyme"/>
</dbReference>
<dbReference type="AlphaFoldDB" id="A0A7C4G9V9"/>
<evidence type="ECO:0000256" key="1">
    <source>
        <dbReference type="ARBA" id="ARBA00022729"/>
    </source>
</evidence>
<feature type="coiled-coil region" evidence="2">
    <location>
        <begin position="177"/>
        <end position="235"/>
    </location>
</feature>
<dbReference type="PANTHER" id="PTHR21666:SF289">
    <property type="entry name" value="L-ALA--D-GLU ENDOPEPTIDASE"/>
    <property type="match status" value="1"/>
</dbReference>
<dbReference type="SUPFAM" id="SSF51261">
    <property type="entry name" value="Duplicated hybrid motif"/>
    <property type="match status" value="1"/>
</dbReference>
<gene>
    <name evidence="5" type="ORF">ENS41_01050</name>
</gene>
<feature type="domain" description="M23ase beta-sheet core" evidence="4">
    <location>
        <begin position="282"/>
        <end position="369"/>
    </location>
</feature>
<feature type="signal peptide" evidence="3">
    <location>
        <begin position="1"/>
        <end position="18"/>
    </location>
</feature>
<dbReference type="PANTHER" id="PTHR21666">
    <property type="entry name" value="PEPTIDASE-RELATED"/>
    <property type="match status" value="1"/>
</dbReference>
<evidence type="ECO:0000313" key="5">
    <source>
        <dbReference type="EMBL" id="HGK27530.1"/>
    </source>
</evidence>
<accession>A0A7C4G9V9</accession>
<proteinExistence type="predicted"/>
<evidence type="ECO:0000256" key="2">
    <source>
        <dbReference type="SAM" id="Coils"/>
    </source>
</evidence>
<protein>
    <recommendedName>
        <fullName evidence="4">M23ase beta-sheet core domain-containing protein</fullName>
    </recommendedName>
</protein>
<dbReference type="CDD" id="cd12797">
    <property type="entry name" value="M23_peptidase"/>
    <property type="match status" value="1"/>
</dbReference>
<sequence length="378" mass="41802">MRLFLLFSAFLLAPPAFGGTQLEDSIRAVVRDLDSTRSRYVADSIASEELARRETTALGRVEASARRVAAAEQELRALAGQLAARTSEISRTARQLDSLTALALARRAALARRLVATYKHTRLLPLQVALTTRTIPDLYRRALFLRLVSRVDQRAVADLSAATVDLDRHRSRLLVSRIELQRLHEETLRRHRELEAARSAESALLAQIRTQRRLREQLRDEMRAASNRLAALLSELKSRPVLKQPADSALAGAKGHLPWPAAGRLQLGFGTQVNPRLRTTTNNSGIDIALDGETDIRAVASGRVSYADRFLGYGTLVIVDHGAGFYTLYGNLLSTTVQVGAGITAGAVVGRARDYLHFEIRRDGQPVNPLEWLEKQKP</sequence>
<dbReference type="Pfam" id="PF01551">
    <property type="entry name" value="Peptidase_M23"/>
    <property type="match status" value="1"/>
</dbReference>
<dbReference type="InterPro" id="IPR011055">
    <property type="entry name" value="Dup_hybrid_motif"/>
</dbReference>
<feature type="chain" id="PRO_5028272684" description="M23ase beta-sheet core domain-containing protein" evidence="3">
    <location>
        <begin position="19"/>
        <end position="378"/>
    </location>
</feature>
<dbReference type="GO" id="GO:0004222">
    <property type="term" value="F:metalloendopeptidase activity"/>
    <property type="evidence" value="ECO:0007669"/>
    <property type="project" value="TreeGrafter"/>
</dbReference>
<keyword evidence="1 3" id="KW-0732">Signal</keyword>
<keyword evidence="2" id="KW-0175">Coiled coil</keyword>
<dbReference type="Gene3D" id="6.10.250.3150">
    <property type="match status" value="1"/>
</dbReference>